<reference evidence="2" key="1">
    <citation type="submission" date="2021-01" db="EMBL/GenBank/DDBJ databases">
        <title>Ramlibacter sp. strain AW1 16S ribosomal RNA gene Genome sequencing and assembly.</title>
        <authorList>
            <person name="Kang M."/>
        </authorList>
    </citation>
    <scope>NUCLEOTIDE SEQUENCE</scope>
    <source>
        <strain evidence="2">AW1</strain>
    </source>
</reference>
<dbReference type="EMBL" id="JAEQNA010000003">
    <property type="protein sequence ID" value="MBL0420949.1"/>
    <property type="molecule type" value="Genomic_DNA"/>
</dbReference>
<sequence length="52" mass="6022">MKRTARRLRLRARRWIPHLVVAVSLLVASEILWLWQTWPLRNLLSATGGAGM</sequence>
<gene>
    <name evidence="2" type="ORF">JI739_11380</name>
</gene>
<organism evidence="2 3">
    <name type="scientific">Ramlibacter aurantiacus</name>
    <dbReference type="NCBI Taxonomy" id="2801330"/>
    <lineage>
        <taxon>Bacteria</taxon>
        <taxon>Pseudomonadati</taxon>
        <taxon>Pseudomonadota</taxon>
        <taxon>Betaproteobacteria</taxon>
        <taxon>Burkholderiales</taxon>
        <taxon>Comamonadaceae</taxon>
        <taxon>Ramlibacter</taxon>
    </lineage>
</organism>
<dbReference type="Proteomes" id="UP000613011">
    <property type="component" value="Unassembled WGS sequence"/>
</dbReference>
<keyword evidence="1" id="KW-0472">Membrane</keyword>
<keyword evidence="3" id="KW-1185">Reference proteome</keyword>
<name>A0A937D1W2_9BURK</name>
<protein>
    <submittedName>
        <fullName evidence="2">Uncharacterized protein</fullName>
    </submittedName>
</protein>
<accession>A0A937D1W2</accession>
<evidence type="ECO:0000313" key="3">
    <source>
        <dbReference type="Proteomes" id="UP000613011"/>
    </source>
</evidence>
<evidence type="ECO:0000256" key="1">
    <source>
        <dbReference type="SAM" id="Phobius"/>
    </source>
</evidence>
<dbReference type="AlphaFoldDB" id="A0A937D1W2"/>
<proteinExistence type="predicted"/>
<keyword evidence="1" id="KW-0812">Transmembrane</keyword>
<comment type="caution">
    <text evidence="2">The sequence shown here is derived from an EMBL/GenBank/DDBJ whole genome shotgun (WGS) entry which is preliminary data.</text>
</comment>
<evidence type="ECO:0000313" key="2">
    <source>
        <dbReference type="EMBL" id="MBL0420949.1"/>
    </source>
</evidence>
<keyword evidence="1" id="KW-1133">Transmembrane helix</keyword>
<feature type="transmembrane region" description="Helical" evidence="1">
    <location>
        <begin position="15"/>
        <end position="35"/>
    </location>
</feature>
<dbReference type="RefSeq" id="WP_201684013.1">
    <property type="nucleotide sequence ID" value="NZ_JAEQNA010000003.1"/>
</dbReference>